<dbReference type="PROSITE" id="PS51192">
    <property type="entry name" value="HELICASE_ATP_BIND_1"/>
    <property type="match status" value="1"/>
</dbReference>
<dbReference type="STRING" id="39060.SAMN05660706_11149"/>
<evidence type="ECO:0000256" key="1">
    <source>
        <dbReference type="ARBA" id="ARBA00022741"/>
    </source>
</evidence>
<evidence type="ECO:0000313" key="7">
    <source>
        <dbReference type="EMBL" id="SFR05070.1"/>
    </source>
</evidence>
<dbReference type="InterPro" id="IPR027417">
    <property type="entry name" value="P-loop_NTPase"/>
</dbReference>
<dbReference type="InterPro" id="IPR041657">
    <property type="entry name" value="HTH_17"/>
</dbReference>
<dbReference type="InterPro" id="IPR011545">
    <property type="entry name" value="DEAD/DEAH_box_helicase_dom"/>
</dbReference>
<evidence type="ECO:0000256" key="2">
    <source>
        <dbReference type="ARBA" id="ARBA00022801"/>
    </source>
</evidence>
<keyword evidence="5" id="KW-0175">Coiled coil</keyword>
<dbReference type="AlphaFoldDB" id="A0A1I6DHY1"/>
<dbReference type="GO" id="GO:0016787">
    <property type="term" value="F:hydrolase activity"/>
    <property type="evidence" value="ECO:0007669"/>
    <property type="project" value="UniProtKB-KW"/>
</dbReference>
<dbReference type="RefSeq" id="WP_245779697.1">
    <property type="nucleotide sequence ID" value="NZ_FOYM01000011.1"/>
</dbReference>
<dbReference type="PANTHER" id="PTHR12131:SF1">
    <property type="entry name" value="ATP-DEPENDENT RNA HELICASE SUPV3L1, MITOCHONDRIAL-RELATED"/>
    <property type="match status" value="1"/>
</dbReference>
<keyword evidence="4" id="KW-0067">ATP-binding</keyword>
<dbReference type="Pfam" id="PF12728">
    <property type="entry name" value="HTH_17"/>
    <property type="match status" value="1"/>
</dbReference>
<evidence type="ECO:0000256" key="4">
    <source>
        <dbReference type="ARBA" id="ARBA00022840"/>
    </source>
</evidence>
<dbReference type="GO" id="GO:0005524">
    <property type="term" value="F:ATP binding"/>
    <property type="evidence" value="ECO:0007669"/>
    <property type="project" value="UniProtKB-KW"/>
</dbReference>
<dbReference type="GO" id="GO:0004386">
    <property type="term" value="F:helicase activity"/>
    <property type="evidence" value="ECO:0007669"/>
    <property type="project" value="UniProtKB-KW"/>
</dbReference>
<keyword evidence="2" id="KW-0378">Hydrolase</keyword>
<dbReference type="SMART" id="SM00487">
    <property type="entry name" value="DEXDc"/>
    <property type="match status" value="1"/>
</dbReference>
<evidence type="ECO:0000256" key="5">
    <source>
        <dbReference type="SAM" id="Coils"/>
    </source>
</evidence>
<keyword evidence="8" id="KW-1185">Reference proteome</keyword>
<dbReference type="GO" id="GO:0003676">
    <property type="term" value="F:nucleic acid binding"/>
    <property type="evidence" value="ECO:0007669"/>
    <property type="project" value="InterPro"/>
</dbReference>
<name>A0A1I6DHY1_9FIRM</name>
<dbReference type="Gene3D" id="3.40.50.300">
    <property type="entry name" value="P-loop containing nucleotide triphosphate hydrolases"/>
    <property type="match status" value="1"/>
</dbReference>
<dbReference type="SUPFAM" id="SSF52540">
    <property type="entry name" value="P-loop containing nucleoside triphosphate hydrolases"/>
    <property type="match status" value="1"/>
</dbReference>
<dbReference type="EMBL" id="FOYM01000011">
    <property type="protein sequence ID" value="SFR05070.1"/>
    <property type="molecule type" value="Genomic_DNA"/>
</dbReference>
<dbReference type="Proteomes" id="UP000199584">
    <property type="component" value="Unassembled WGS sequence"/>
</dbReference>
<reference evidence="8" key="1">
    <citation type="submission" date="2016-10" db="EMBL/GenBank/DDBJ databases">
        <authorList>
            <person name="Varghese N."/>
            <person name="Submissions S."/>
        </authorList>
    </citation>
    <scope>NUCLEOTIDE SEQUENCE [LARGE SCALE GENOMIC DNA]</scope>
    <source>
        <strain evidence="8">DSM 3669</strain>
    </source>
</reference>
<evidence type="ECO:0000259" key="6">
    <source>
        <dbReference type="PROSITE" id="PS51192"/>
    </source>
</evidence>
<dbReference type="InterPro" id="IPR050699">
    <property type="entry name" value="RNA-DNA_Helicase"/>
</dbReference>
<evidence type="ECO:0000256" key="3">
    <source>
        <dbReference type="ARBA" id="ARBA00022806"/>
    </source>
</evidence>
<feature type="domain" description="Helicase ATP-binding" evidence="6">
    <location>
        <begin position="553"/>
        <end position="711"/>
    </location>
</feature>
<gene>
    <name evidence="7" type="ORF">SAMN05660706_11149</name>
</gene>
<keyword evidence="1" id="KW-0547">Nucleotide-binding</keyword>
<dbReference type="GO" id="GO:0055087">
    <property type="term" value="C:Ski complex"/>
    <property type="evidence" value="ECO:0007669"/>
    <property type="project" value="TreeGrafter"/>
</dbReference>
<feature type="coiled-coil region" evidence="5">
    <location>
        <begin position="161"/>
        <end position="198"/>
    </location>
</feature>
<dbReference type="Pfam" id="PF00270">
    <property type="entry name" value="DEAD"/>
    <property type="match status" value="1"/>
</dbReference>
<organism evidence="7 8">
    <name type="scientific">Desulfoscipio geothermicus DSM 3669</name>
    <dbReference type="NCBI Taxonomy" id="1121426"/>
    <lineage>
        <taxon>Bacteria</taxon>
        <taxon>Bacillati</taxon>
        <taxon>Bacillota</taxon>
        <taxon>Clostridia</taxon>
        <taxon>Eubacteriales</taxon>
        <taxon>Desulfallaceae</taxon>
        <taxon>Desulfoscipio</taxon>
    </lineage>
</organism>
<proteinExistence type="predicted"/>
<sequence>MANARTEEVKNLILQSIPPGGAIDLQELWERMGSGIDELSGALQSLVSRGELIVSGPHGGPPEQLMLSLPGNGAGNAGANLSGREKRAAAKLIASNMPVLKAILMARAGEKVREILSDGVPRTREDLASMMDLPPKLPGALPDVIMRSDNTYTLRDTVAGRAELSRRAEESRARAEAVRAQRRRVDELLEEREALTEEEISIAMGEKLLPEAVSHLMRLPGGRYTHPDSDAAWDEVGRYLSRSEPVQRKDFVRMFKRHKKLVAHVKKGREEPPFVILPDGRITVDTHPAGREELRRREILAYVHYTLKERMGGRSFFTLEDFAPRERTLAKQEALQAGCVELKLGRQEMFCAPIKVAPAKIARELKELTGLDFPDRGGPIMPVAYLVDNSFSARETARLVGVRPGDVADLYEQGYLQGFALERTMRYWRPAVEELRRSPNIERLLRRVEKIKMTDAARILGITPDQVRRMIREGHLRSAGRAGRDMHYLRRGDVEDILARLPEIRAAWGEGESPGAGVERAVRRRKRRPRRAKPAVVQTPGPIKLDPYQEQAIEALLAGHSVLVAAPTGTGKTLVAERLVDRILEQGREVIYTSPIKALSNQKYRDFARLYGYNRVGLITGDVSINERAQLLVMTTEIFRNWCFANPEWMENITHVIFDEIHYLDDPERGTAWEESIIFAPPHIRILGLSATVPNIHELAAWMEDVRGSQVVVVEEYRRAVPLDIKWITPDNEVLDAGEALDEIEALRQVGSRRHYMGGYSGGKGE</sequence>
<dbReference type="GO" id="GO:0070478">
    <property type="term" value="P:nuclear-transcribed mRNA catabolic process, 3'-5' exonucleolytic nonsense-mediated decay"/>
    <property type="evidence" value="ECO:0007669"/>
    <property type="project" value="TreeGrafter"/>
</dbReference>
<evidence type="ECO:0000313" key="8">
    <source>
        <dbReference type="Proteomes" id="UP000199584"/>
    </source>
</evidence>
<keyword evidence="3 7" id="KW-0347">Helicase</keyword>
<accession>A0A1I6DHY1</accession>
<protein>
    <submittedName>
        <fullName evidence="7">ATP-dependent RNA helicase HelY</fullName>
    </submittedName>
</protein>
<dbReference type="PANTHER" id="PTHR12131">
    <property type="entry name" value="ATP-DEPENDENT RNA AND DNA HELICASE"/>
    <property type="match status" value="1"/>
</dbReference>
<dbReference type="InterPro" id="IPR014001">
    <property type="entry name" value="Helicase_ATP-bd"/>
</dbReference>